<feature type="region of interest" description="Disordered" evidence="1">
    <location>
        <begin position="168"/>
        <end position="195"/>
    </location>
</feature>
<feature type="transmembrane region" description="Helical" evidence="2">
    <location>
        <begin position="106"/>
        <end position="124"/>
    </location>
</feature>
<proteinExistence type="predicted"/>
<evidence type="ECO:0000313" key="4">
    <source>
        <dbReference type="Proteomes" id="UP000466517"/>
    </source>
</evidence>
<reference evidence="3 4" key="1">
    <citation type="journal article" date="2019" name="Emerg. Microbes Infect.">
        <title>Comprehensive subspecies identification of 175 nontuberculous mycobacteria species based on 7547 genomic profiles.</title>
        <authorList>
            <person name="Matsumoto Y."/>
            <person name="Kinjo T."/>
            <person name="Motooka D."/>
            <person name="Nabeya D."/>
            <person name="Jung N."/>
            <person name="Uechi K."/>
            <person name="Horii T."/>
            <person name="Iida T."/>
            <person name="Fujita J."/>
            <person name="Nakamura S."/>
        </authorList>
    </citation>
    <scope>NUCLEOTIDE SEQUENCE [LARGE SCALE GENOMIC DNA]</scope>
    <source>
        <strain evidence="3 4">JCM 13574</strain>
    </source>
</reference>
<keyword evidence="2" id="KW-0812">Transmembrane</keyword>
<evidence type="ECO:0000256" key="1">
    <source>
        <dbReference type="SAM" id="MobiDB-lite"/>
    </source>
</evidence>
<feature type="transmembrane region" description="Helical" evidence="2">
    <location>
        <begin position="27"/>
        <end position="53"/>
    </location>
</feature>
<gene>
    <name evidence="3" type="ORF">MMAD_32070</name>
</gene>
<sequence>MLAASAGVAFGIAMAVCGVVLMSNVTLAVRICAGFAVGAPAGVCFGLFVAWIAHGEATRRQDAIGHLPDGQRQLAVRSASRGPAPADEAVRHAALRMAEDALHDRWSRLSVVTFSALSIQYVLLALTSSSWWWLACAFFVSLLVSQVFSRRQVKRRVAILSAARRPSSSRRWPGRANVRGIGPHMGSGEAESRNGEEGEPWIWSMREAHILVARGV</sequence>
<dbReference type="EMBL" id="AP022610">
    <property type="protein sequence ID" value="BBZ28912.1"/>
    <property type="molecule type" value="Genomic_DNA"/>
</dbReference>
<feature type="transmembrane region" description="Helical" evidence="2">
    <location>
        <begin position="130"/>
        <end position="148"/>
    </location>
</feature>
<dbReference type="Proteomes" id="UP000466517">
    <property type="component" value="Chromosome"/>
</dbReference>
<evidence type="ECO:0000313" key="3">
    <source>
        <dbReference type="EMBL" id="BBZ28912.1"/>
    </source>
</evidence>
<accession>A0A7I7XI47</accession>
<organism evidence="3 4">
    <name type="scientific">Mycolicibacterium madagascariense</name>
    <dbReference type="NCBI Taxonomy" id="212765"/>
    <lineage>
        <taxon>Bacteria</taxon>
        <taxon>Bacillati</taxon>
        <taxon>Actinomycetota</taxon>
        <taxon>Actinomycetes</taxon>
        <taxon>Mycobacteriales</taxon>
        <taxon>Mycobacteriaceae</taxon>
        <taxon>Mycolicibacterium</taxon>
    </lineage>
</organism>
<evidence type="ECO:0000256" key="2">
    <source>
        <dbReference type="SAM" id="Phobius"/>
    </source>
</evidence>
<dbReference type="KEGG" id="mmag:MMAD_32070"/>
<keyword evidence="2" id="KW-0472">Membrane</keyword>
<keyword evidence="4" id="KW-1185">Reference proteome</keyword>
<protein>
    <submittedName>
        <fullName evidence="3">Uncharacterized protein</fullName>
    </submittedName>
</protein>
<keyword evidence="2" id="KW-1133">Transmembrane helix</keyword>
<name>A0A7I7XI47_9MYCO</name>
<dbReference type="AlphaFoldDB" id="A0A7I7XI47"/>